<proteinExistence type="predicted"/>
<keyword evidence="3" id="KW-1185">Reference proteome</keyword>
<name>A0A9N7U0G4_PLEPL</name>
<feature type="region of interest" description="Disordered" evidence="1">
    <location>
        <begin position="1"/>
        <end position="39"/>
    </location>
</feature>
<gene>
    <name evidence="2" type="ORF">PLEPLA_LOCUS10336</name>
</gene>
<evidence type="ECO:0000313" key="3">
    <source>
        <dbReference type="Proteomes" id="UP001153269"/>
    </source>
</evidence>
<evidence type="ECO:0000256" key="1">
    <source>
        <dbReference type="SAM" id="MobiDB-lite"/>
    </source>
</evidence>
<organism evidence="2 3">
    <name type="scientific">Pleuronectes platessa</name>
    <name type="common">European plaice</name>
    <dbReference type="NCBI Taxonomy" id="8262"/>
    <lineage>
        <taxon>Eukaryota</taxon>
        <taxon>Metazoa</taxon>
        <taxon>Chordata</taxon>
        <taxon>Craniata</taxon>
        <taxon>Vertebrata</taxon>
        <taxon>Euteleostomi</taxon>
        <taxon>Actinopterygii</taxon>
        <taxon>Neopterygii</taxon>
        <taxon>Teleostei</taxon>
        <taxon>Neoteleostei</taxon>
        <taxon>Acanthomorphata</taxon>
        <taxon>Carangaria</taxon>
        <taxon>Pleuronectiformes</taxon>
        <taxon>Pleuronectoidei</taxon>
        <taxon>Pleuronectidae</taxon>
        <taxon>Pleuronectes</taxon>
    </lineage>
</organism>
<reference evidence="2" key="1">
    <citation type="submission" date="2020-03" db="EMBL/GenBank/DDBJ databases">
        <authorList>
            <person name="Weist P."/>
        </authorList>
    </citation>
    <scope>NUCLEOTIDE SEQUENCE</scope>
</reference>
<dbReference type="AlphaFoldDB" id="A0A9N7U0G4"/>
<dbReference type="Proteomes" id="UP001153269">
    <property type="component" value="Unassembled WGS sequence"/>
</dbReference>
<comment type="caution">
    <text evidence="2">The sequence shown here is derived from an EMBL/GenBank/DDBJ whole genome shotgun (WGS) entry which is preliminary data.</text>
</comment>
<protein>
    <submittedName>
        <fullName evidence="2">Uncharacterized protein</fullName>
    </submittedName>
</protein>
<accession>A0A9N7U0G4</accession>
<feature type="region of interest" description="Disordered" evidence="1">
    <location>
        <begin position="93"/>
        <end position="125"/>
    </location>
</feature>
<evidence type="ECO:0000313" key="2">
    <source>
        <dbReference type="EMBL" id="CAB1422421.1"/>
    </source>
</evidence>
<sequence length="125" mass="14327">MGEEEKSERKSVSGRDDDKGQSSRRFHDGPELREDFTRQRRQWEVTRQINTFKLPPCDFLSLRHKAPLLIVAAAFVRRGEKLFKQQEQLLHQTPDQLNNSFPAAADHNPQYNKLSSSSSSSSSSP</sequence>
<feature type="compositionally biased region" description="Low complexity" evidence="1">
    <location>
        <begin position="115"/>
        <end position="125"/>
    </location>
</feature>
<dbReference type="EMBL" id="CADEAL010000581">
    <property type="protein sequence ID" value="CAB1422421.1"/>
    <property type="molecule type" value="Genomic_DNA"/>
</dbReference>